<evidence type="ECO:0000256" key="2">
    <source>
        <dbReference type="ARBA" id="ARBA00022475"/>
    </source>
</evidence>
<dbReference type="PANTHER" id="PTHR14939">
    <property type="entry name" value="F-BOX ONLY PROTEIN 22"/>
    <property type="match status" value="1"/>
</dbReference>
<dbReference type="EMBL" id="CAEZUP010000098">
    <property type="protein sequence ID" value="CAB4620626.1"/>
    <property type="molecule type" value="Genomic_DNA"/>
</dbReference>
<sequence>MARFAAALSEHPLATQAIGEIVGDVLEQLDDVPDTVILFVSDAHAGALEDMSGAIQRILAPTVLIGSSTRSTLAGTQEVERVPSVAIWAGLTGDPIGIRVAERADLADALGGSEQPVAGTLVLLGSSNYGVSGEDLRRIGKTHPGLTVAGAIASPGAGNRSNRVMIDGDVFTDGAVGVVLPSQCPLVVKVSHGAEMVGEPFTVTRCERNMIVELAGKPAAERLREVVAGLGVAQRVRLGAGLLLGSVPGDHLLDVESTDFVIHEIRGEDPTNGALAVDGEIALGSTVQFQIRDAISADEQLRSTLVGVVGSSALVFAGAERGMRLFEGPDHDAEVVSSMLGTRCIAGMFGAVEFAPAGGVNSIHRRSVVSVIFGDRPPLRFRP</sequence>
<feature type="domain" description="FIST" evidence="6">
    <location>
        <begin position="32"/>
        <end position="218"/>
    </location>
</feature>
<dbReference type="AlphaFoldDB" id="A0A6J6I5I0"/>
<evidence type="ECO:0000256" key="4">
    <source>
        <dbReference type="ARBA" id="ARBA00022989"/>
    </source>
</evidence>
<evidence type="ECO:0000259" key="7">
    <source>
        <dbReference type="SMART" id="SM01204"/>
    </source>
</evidence>
<dbReference type="InterPro" id="IPR019494">
    <property type="entry name" value="FIST_C"/>
</dbReference>
<comment type="subcellular location">
    <subcellularLocation>
        <location evidence="1">Cell membrane</location>
        <topology evidence="1">Multi-pass membrane protein</topology>
    </subcellularLocation>
</comment>
<keyword evidence="4" id="KW-1133">Transmembrane helix</keyword>
<evidence type="ECO:0000259" key="6">
    <source>
        <dbReference type="SMART" id="SM00897"/>
    </source>
</evidence>
<keyword evidence="5" id="KW-0472">Membrane</keyword>
<dbReference type="PIRSF" id="PIRSF018953">
    <property type="entry name" value="UCP018953"/>
    <property type="match status" value="1"/>
</dbReference>
<evidence type="ECO:0000256" key="1">
    <source>
        <dbReference type="ARBA" id="ARBA00004651"/>
    </source>
</evidence>
<organism evidence="8">
    <name type="scientific">freshwater metagenome</name>
    <dbReference type="NCBI Taxonomy" id="449393"/>
    <lineage>
        <taxon>unclassified sequences</taxon>
        <taxon>metagenomes</taxon>
        <taxon>ecological metagenomes</taxon>
    </lineage>
</organism>
<keyword evidence="2" id="KW-1003">Cell membrane</keyword>
<dbReference type="SMART" id="SM01204">
    <property type="entry name" value="FIST_C"/>
    <property type="match status" value="1"/>
</dbReference>
<keyword evidence="3" id="KW-0812">Transmembrane</keyword>
<dbReference type="SMART" id="SM00897">
    <property type="entry name" value="FIST"/>
    <property type="match status" value="1"/>
</dbReference>
<proteinExistence type="predicted"/>
<gene>
    <name evidence="8" type="ORF">UFOPK1835_01756</name>
</gene>
<evidence type="ECO:0000256" key="5">
    <source>
        <dbReference type="ARBA" id="ARBA00023136"/>
    </source>
</evidence>
<dbReference type="InterPro" id="IPR016741">
    <property type="entry name" value="UCP018953"/>
</dbReference>
<reference evidence="8" key="1">
    <citation type="submission" date="2020-05" db="EMBL/GenBank/DDBJ databases">
        <authorList>
            <person name="Chiriac C."/>
            <person name="Salcher M."/>
            <person name="Ghai R."/>
            <person name="Kavagutti S V."/>
        </authorList>
    </citation>
    <scope>NUCLEOTIDE SEQUENCE</scope>
</reference>
<protein>
    <submittedName>
        <fullName evidence="8">Unannotated protein</fullName>
    </submittedName>
</protein>
<name>A0A6J6I5I0_9ZZZZ</name>
<dbReference type="InterPro" id="IPR013702">
    <property type="entry name" value="FIST_domain_N"/>
</dbReference>
<feature type="domain" description="FIST C-domain" evidence="7">
    <location>
        <begin position="219"/>
        <end position="357"/>
    </location>
</feature>
<dbReference type="Pfam" id="PF08495">
    <property type="entry name" value="FIST"/>
    <property type="match status" value="1"/>
</dbReference>
<dbReference type="Pfam" id="PF10442">
    <property type="entry name" value="FIST_C"/>
    <property type="match status" value="1"/>
</dbReference>
<evidence type="ECO:0000313" key="8">
    <source>
        <dbReference type="EMBL" id="CAB4620626.1"/>
    </source>
</evidence>
<accession>A0A6J6I5I0</accession>
<evidence type="ECO:0000256" key="3">
    <source>
        <dbReference type="ARBA" id="ARBA00022692"/>
    </source>
</evidence>
<dbReference type="PANTHER" id="PTHR14939:SF5">
    <property type="entry name" value="F-BOX ONLY PROTEIN 22"/>
    <property type="match status" value="1"/>
</dbReference>
<dbReference type="GO" id="GO:0005886">
    <property type="term" value="C:plasma membrane"/>
    <property type="evidence" value="ECO:0007669"/>
    <property type="project" value="UniProtKB-SubCell"/>
</dbReference>